<evidence type="ECO:0000313" key="1">
    <source>
        <dbReference type="EMBL" id="HGT70883.1"/>
    </source>
</evidence>
<protein>
    <submittedName>
        <fullName evidence="1">Uncharacterized protein</fullName>
    </submittedName>
</protein>
<proteinExistence type="predicted"/>
<comment type="caution">
    <text evidence="1">The sequence shown here is derived from an EMBL/GenBank/DDBJ whole genome shotgun (WGS) entry which is preliminary data.</text>
</comment>
<gene>
    <name evidence="1" type="ORF">ENT43_01330</name>
</gene>
<organism evidence="1">
    <name type="scientific">candidate division CPR3 bacterium</name>
    <dbReference type="NCBI Taxonomy" id="2268181"/>
    <lineage>
        <taxon>Bacteria</taxon>
        <taxon>Bacteria division CPR3</taxon>
    </lineage>
</organism>
<reference evidence="1" key="1">
    <citation type="journal article" date="2020" name="mSystems">
        <title>Genome- and Community-Level Interaction Insights into Carbon Utilization and Element Cycling Functions of Hydrothermarchaeota in Hydrothermal Sediment.</title>
        <authorList>
            <person name="Zhou Z."/>
            <person name="Liu Y."/>
            <person name="Xu W."/>
            <person name="Pan J."/>
            <person name="Luo Z.H."/>
            <person name="Li M."/>
        </authorList>
    </citation>
    <scope>NUCLEOTIDE SEQUENCE [LARGE SCALE GENOMIC DNA]</scope>
    <source>
        <strain evidence="1">SpSt-579</strain>
    </source>
</reference>
<accession>A0A7C4R5Z1</accession>
<sequence>METAEIRLKAEKLLSELFDSEKDLFAICFYLSEKYRDCAIEIVRIKEDELGEKKPFIVLPKLREYLDSLFPDSNERLMAKQRLEKILEEKYVIESAIALLYRNSKERFSKKST</sequence>
<dbReference type="EMBL" id="DSYQ01000004">
    <property type="protein sequence ID" value="HGT70883.1"/>
    <property type="molecule type" value="Genomic_DNA"/>
</dbReference>
<dbReference type="AlphaFoldDB" id="A0A7C4R5Z1"/>
<name>A0A7C4R5Z1_UNCC3</name>